<organism evidence="5 6">
    <name type="scientific">Anaerorhabdus furcosa</name>
    <dbReference type="NCBI Taxonomy" id="118967"/>
    <lineage>
        <taxon>Bacteria</taxon>
        <taxon>Bacillati</taxon>
        <taxon>Bacillota</taxon>
        <taxon>Erysipelotrichia</taxon>
        <taxon>Erysipelotrichales</taxon>
        <taxon>Erysipelotrichaceae</taxon>
        <taxon>Anaerorhabdus</taxon>
    </lineage>
</organism>
<keyword evidence="6" id="KW-1185">Reference proteome</keyword>
<keyword evidence="1 3" id="KW-0547">Nucleotide-binding</keyword>
<dbReference type="GO" id="GO:0005737">
    <property type="term" value="C:cytoplasm"/>
    <property type="evidence" value="ECO:0007669"/>
    <property type="project" value="UniProtKB-SubCell"/>
</dbReference>
<dbReference type="RefSeq" id="WP_078712272.1">
    <property type="nucleotide sequence ID" value="NZ_FUWY01000005.1"/>
</dbReference>
<dbReference type="Pfam" id="PF01121">
    <property type="entry name" value="CoaE"/>
    <property type="match status" value="1"/>
</dbReference>
<accession>A0A1T4P4X2</accession>
<dbReference type="Proteomes" id="UP000243297">
    <property type="component" value="Unassembled WGS sequence"/>
</dbReference>
<keyword evidence="3" id="KW-0173">Coenzyme A biosynthesis</keyword>
<dbReference type="InterPro" id="IPR001977">
    <property type="entry name" value="Depp_CoAkinase"/>
</dbReference>
<keyword evidence="2 3" id="KW-0067">ATP-binding</keyword>
<comment type="catalytic activity">
    <reaction evidence="3">
        <text>3'-dephospho-CoA + ATP = ADP + CoA + H(+)</text>
        <dbReference type="Rhea" id="RHEA:18245"/>
        <dbReference type="ChEBI" id="CHEBI:15378"/>
        <dbReference type="ChEBI" id="CHEBI:30616"/>
        <dbReference type="ChEBI" id="CHEBI:57287"/>
        <dbReference type="ChEBI" id="CHEBI:57328"/>
        <dbReference type="ChEBI" id="CHEBI:456216"/>
        <dbReference type="EC" id="2.7.1.24"/>
    </reaction>
</comment>
<evidence type="ECO:0000256" key="4">
    <source>
        <dbReference type="NCBIfam" id="TIGR00152"/>
    </source>
</evidence>
<sequence length="197" mass="23073">MIKIAITGTIGSGKTECSRIIEDLGYSVFNCDERVNQLYLEDDKRIQELKSIFPTSYQKGKWNKKEIANEIFQDSLKKEKLETIIYPVLLEEMKEAMEIEKDIFIAEVPLLFQIGWDKYFDEILVVTCDDAVAIQRLVTKRGMSELDAKRRLLHQQKNPIKIERATKIIYNNTNVLDLKKQIEMWLDKEIIKDGVKR</sequence>
<dbReference type="SUPFAM" id="SSF52540">
    <property type="entry name" value="P-loop containing nucleoside triphosphate hydrolases"/>
    <property type="match status" value="1"/>
</dbReference>
<evidence type="ECO:0000313" key="6">
    <source>
        <dbReference type="Proteomes" id="UP000243297"/>
    </source>
</evidence>
<dbReference type="InterPro" id="IPR027417">
    <property type="entry name" value="P-loop_NTPase"/>
</dbReference>
<dbReference type="GO" id="GO:0015937">
    <property type="term" value="P:coenzyme A biosynthetic process"/>
    <property type="evidence" value="ECO:0007669"/>
    <property type="project" value="UniProtKB-UniRule"/>
</dbReference>
<dbReference type="STRING" id="118967.SAMN02745191_1866"/>
<gene>
    <name evidence="3" type="primary">coaE</name>
    <name evidence="5" type="ORF">SAMN02745191_1866</name>
</gene>
<feature type="binding site" evidence="3">
    <location>
        <begin position="11"/>
        <end position="16"/>
    </location>
    <ligand>
        <name>ATP</name>
        <dbReference type="ChEBI" id="CHEBI:30616"/>
    </ligand>
</feature>
<comment type="subcellular location">
    <subcellularLocation>
        <location evidence="3">Cytoplasm</location>
    </subcellularLocation>
</comment>
<dbReference type="NCBIfam" id="TIGR00152">
    <property type="entry name" value="dephospho-CoA kinase"/>
    <property type="match status" value="1"/>
</dbReference>
<dbReference type="PROSITE" id="PS51219">
    <property type="entry name" value="DPCK"/>
    <property type="match status" value="1"/>
</dbReference>
<comment type="function">
    <text evidence="3">Catalyzes the phosphorylation of the 3'-hydroxyl group of dephosphocoenzyme A to form coenzyme A.</text>
</comment>
<dbReference type="CDD" id="cd02022">
    <property type="entry name" value="DPCK"/>
    <property type="match status" value="1"/>
</dbReference>
<protein>
    <recommendedName>
        <fullName evidence="3 4">Dephospho-CoA kinase</fullName>
        <ecNumber evidence="3 4">2.7.1.24</ecNumber>
    </recommendedName>
    <alternativeName>
        <fullName evidence="3">Dephosphocoenzyme A kinase</fullName>
    </alternativeName>
</protein>
<dbReference type="OrthoDB" id="9812943at2"/>
<name>A0A1T4P4X2_9FIRM</name>
<dbReference type="GO" id="GO:0005524">
    <property type="term" value="F:ATP binding"/>
    <property type="evidence" value="ECO:0007669"/>
    <property type="project" value="UniProtKB-UniRule"/>
</dbReference>
<dbReference type="GO" id="GO:0004140">
    <property type="term" value="F:dephospho-CoA kinase activity"/>
    <property type="evidence" value="ECO:0007669"/>
    <property type="project" value="UniProtKB-UniRule"/>
</dbReference>
<dbReference type="Gene3D" id="3.40.50.300">
    <property type="entry name" value="P-loop containing nucleotide triphosphate hydrolases"/>
    <property type="match status" value="1"/>
</dbReference>
<dbReference type="AlphaFoldDB" id="A0A1T4P4X2"/>
<dbReference type="HAMAP" id="MF_00376">
    <property type="entry name" value="Dephospho_CoA_kinase"/>
    <property type="match status" value="1"/>
</dbReference>
<evidence type="ECO:0000313" key="5">
    <source>
        <dbReference type="EMBL" id="SJZ85978.1"/>
    </source>
</evidence>
<comment type="similarity">
    <text evidence="3">Belongs to the CoaE family.</text>
</comment>
<evidence type="ECO:0000256" key="3">
    <source>
        <dbReference type="HAMAP-Rule" id="MF_00376"/>
    </source>
</evidence>
<dbReference type="EC" id="2.7.1.24" evidence="3 4"/>
<reference evidence="6" key="1">
    <citation type="submission" date="2017-02" db="EMBL/GenBank/DDBJ databases">
        <authorList>
            <person name="Varghese N."/>
            <person name="Submissions S."/>
        </authorList>
    </citation>
    <scope>NUCLEOTIDE SEQUENCE [LARGE SCALE GENOMIC DNA]</scope>
    <source>
        <strain evidence="6">ATCC 25662</strain>
    </source>
</reference>
<dbReference type="PANTHER" id="PTHR10695:SF46">
    <property type="entry name" value="BIFUNCTIONAL COENZYME A SYNTHASE-RELATED"/>
    <property type="match status" value="1"/>
</dbReference>
<dbReference type="PANTHER" id="PTHR10695">
    <property type="entry name" value="DEPHOSPHO-COA KINASE-RELATED"/>
    <property type="match status" value="1"/>
</dbReference>
<evidence type="ECO:0000256" key="1">
    <source>
        <dbReference type="ARBA" id="ARBA00022741"/>
    </source>
</evidence>
<proteinExistence type="inferred from homology"/>
<comment type="pathway">
    <text evidence="3">Cofactor biosynthesis; coenzyme A biosynthesis; CoA from (R)-pantothenate: step 5/5.</text>
</comment>
<evidence type="ECO:0000256" key="2">
    <source>
        <dbReference type="ARBA" id="ARBA00022840"/>
    </source>
</evidence>
<keyword evidence="3" id="KW-0963">Cytoplasm</keyword>
<dbReference type="UniPathway" id="UPA00241">
    <property type="reaction ID" value="UER00356"/>
</dbReference>
<dbReference type="EMBL" id="FUWY01000005">
    <property type="protein sequence ID" value="SJZ85978.1"/>
    <property type="molecule type" value="Genomic_DNA"/>
</dbReference>
<keyword evidence="3" id="KW-0808">Transferase</keyword>
<keyword evidence="3 5" id="KW-0418">Kinase</keyword>